<dbReference type="KEGG" id="pvv:PVVCY_0201700"/>
<evidence type="ECO:0008006" key="4">
    <source>
        <dbReference type="Google" id="ProtNLM"/>
    </source>
</evidence>
<sequence>MNKIYIKVALALLALSGYMQNGAYASEAVEKGCTENCSLRHRPLSVYQQYKEEANGNIDEAIEALTYSENSKDILLKLADADVQEFSDYGIESDRILYIKKIGNMNIGRLDITIPYSSKYKNAVRQYWDYKYDKNPDEKIINGKVARLYCKDKVLIEKLNTDPDNTSNKKIYSLASRNYNDDMTVIICPSRVLDFDGEINKETELEDVYKNQKLIETDIHPVEALNKYGDNITGFIIKNDEKYDQVRITYINAIYDNGNPNEVSRNLKHRTDEFKKITELSKKITPNNE</sequence>
<feature type="chain" id="PRO_5001758098" description="Fam-a protein" evidence="1">
    <location>
        <begin position="26"/>
        <end position="289"/>
    </location>
</feature>
<proteinExistence type="predicted"/>
<reference evidence="2 3" key="1">
    <citation type="submission" date="2013-02" db="EMBL/GenBank/DDBJ databases">
        <title>The Genome Sequence of Plasmodium vinckei vinckei.</title>
        <authorList>
            <consortium name="The Broad Institute Genome Sequencing Platform"/>
            <consortium name="The Broad Institute Genome Sequencing Center for Infectious Disease"/>
            <person name="Neafsey D."/>
            <person name="Cheeseman I."/>
            <person name="Volkman S."/>
            <person name="Adams J."/>
            <person name="Walker B."/>
            <person name="Young S.K."/>
            <person name="Zeng Q."/>
            <person name="Gargeya S."/>
            <person name="Fitzgerald M."/>
            <person name="Haas B."/>
            <person name="Abouelleil A."/>
            <person name="Alvarado L."/>
            <person name="Arachchi H.M."/>
            <person name="Berlin A.M."/>
            <person name="Chapman S.B."/>
            <person name="Dewar J."/>
            <person name="Goldberg J."/>
            <person name="Griggs A."/>
            <person name="Gujja S."/>
            <person name="Hansen M."/>
            <person name="Howarth C."/>
            <person name="Imamovic A."/>
            <person name="Larimer J."/>
            <person name="McCowan C."/>
            <person name="Murphy C."/>
            <person name="Neiman D."/>
            <person name="Pearson M."/>
            <person name="Priest M."/>
            <person name="Roberts A."/>
            <person name="Saif S."/>
            <person name="Shea T."/>
            <person name="Sisk P."/>
            <person name="Sykes S."/>
            <person name="Wortman J."/>
            <person name="Nusbaum C."/>
            <person name="Birren B."/>
        </authorList>
    </citation>
    <scope>NUCLEOTIDE SEQUENCE [LARGE SCALE GENOMIC DNA]</scope>
    <source>
        <strain evidence="3">vinckei</strain>
    </source>
</reference>
<evidence type="ECO:0000313" key="3">
    <source>
        <dbReference type="Proteomes" id="UP000030681"/>
    </source>
</evidence>
<name>A0A081IB97_PLAVN</name>
<dbReference type="OrthoDB" id="369262at2759"/>
<dbReference type="AlphaFoldDB" id="A0A081IB97"/>
<keyword evidence="1" id="KW-0732">Signal</keyword>
<organism evidence="2 3">
    <name type="scientific">Plasmodium vinckei vinckei</name>
    <dbReference type="NCBI Taxonomy" id="54757"/>
    <lineage>
        <taxon>Eukaryota</taxon>
        <taxon>Sar</taxon>
        <taxon>Alveolata</taxon>
        <taxon>Apicomplexa</taxon>
        <taxon>Aconoidasida</taxon>
        <taxon>Haemosporida</taxon>
        <taxon>Plasmodiidae</taxon>
        <taxon>Plasmodium</taxon>
        <taxon>Plasmodium (Vinckeia)</taxon>
    </lineage>
</organism>
<protein>
    <recommendedName>
        <fullName evidence="4">Fam-a protein</fullName>
    </recommendedName>
</protein>
<gene>
    <name evidence="2" type="ORF">YYE_03988</name>
</gene>
<dbReference type="GeneID" id="19962194"/>
<accession>A0A081IB97</accession>
<feature type="signal peptide" evidence="1">
    <location>
        <begin position="1"/>
        <end position="25"/>
    </location>
</feature>
<dbReference type="Proteomes" id="UP000030681">
    <property type="component" value="Unassembled WGS sequence"/>
</dbReference>
<evidence type="ECO:0000313" key="2">
    <source>
        <dbReference type="EMBL" id="KEG00955.1"/>
    </source>
</evidence>
<evidence type="ECO:0000256" key="1">
    <source>
        <dbReference type="SAM" id="SignalP"/>
    </source>
</evidence>
<dbReference type="EMBL" id="KL446953">
    <property type="protein sequence ID" value="KEG00955.1"/>
    <property type="molecule type" value="Genomic_DNA"/>
</dbReference>
<dbReference type="RefSeq" id="XP_008625853.2">
    <property type="nucleotide sequence ID" value="XM_008627631.2"/>
</dbReference>